<dbReference type="InterPro" id="IPR001810">
    <property type="entry name" value="F-box_dom"/>
</dbReference>
<evidence type="ECO:0000259" key="2">
    <source>
        <dbReference type="SMART" id="SM00256"/>
    </source>
</evidence>
<dbReference type="SMART" id="SM00367">
    <property type="entry name" value="LRR_CC"/>
    <property type="match status" value="13"/>
</dbReference>
<dbReference type="InterPro" id="IPR036047">
    <property type="entry name" value="F-box-like_dom_sf"/>
</dbReference>
<feature type="compositionally biased region" description="Basic and acidic residues" evidence="1">
    <location>
        <begin position="50"/>
        <end position="64"/>
    </location>
</feature>
<dbReference type="SUPFAM" id="SSF81383">
    <property type="entry name" value="F-box domain"/>
    <property type="match status" value="1"/>
</dbReference>
<sequence>MAIANYEGDDDINLEKPCFGFHFVSSMPSDLDAHSRPRKMPRISSSPVISERRERKANEEEHQSDTVNYLPDECLFEIFRRLPGSKERTKSACVCKKWLFLLSGIRPSDAVQRKILPNLNADGVGDEEEDDEGEVDQSHSRILEGKQATDIQLAAIAVGNSSRGGLGDLLIRGSNSYGNPTCGITDRGLSAVAHACPSLRILSMWNVPLVTDISLSEIAGGCPILEKLDLTQCPLISEKGLIAVARKCRNLTSLKVQSCANIHNEGLHAIGLCCQKLNCLIIKDCPRVGDLGVSSLMASASSSLQKVKLEGLNISDISCAFVGRHGKGVSDLTLSGLQNVSKSEIRITAKSLSLQNLNSITVTSCSGVTDLALESIGKCCPSLKHLPFHRSFHLSDSGLRAVTETSRTLESLQLEGCSRITLNSVSLSSLDTNTNYQSLASAKCSEIKDFDPSLHPSCTHLTSLTIHACPDLTSDSLALVANICPKLEHIDLSGLVGLTDNGLLPFIEGSGDRLVKVNLSYCVDLTDAAIEALVKAHGRTLKLLNLDGCKKLTDKSLVAISVSCSRLKELDMSRCQISDIGIAVLASARHLHLKVLTLRSCSQVTEKSFPLLCKMAHPLGVLNLVLQADCYPRD</sequence>
<organism evidence="3 4">
    <name type="scientific">Ananas comosus</name>
    <name type="common">Pineapple</name>
    <name type="synonym">Ananas ananas</name>
    <dbReference type="NCBI Taxonomy" id="4615"/>
    <lineage>
        <taxon>Eukaryota</taxon>
        <taxon>Viridiplantae</taxon>
        <taxon>Streptophyta</taxon>
        <taxon>Embryophyta</taxon>
        <taxon>Tracheophyta</taxon>
        <taxon>Spermatophyta</taxon>
        <taxon>Magnoliopsida</taxon>
        <taxon>Liliopsida</taxon>
        <taxon>Poales</taxon>
        <taxon>Bromeliaceae</taxon>
        <taxon>Bromelioideae</taxon>
        <taxon>Ananas</taxon>
    </lineage>
</organism>
<reference evidence="4" key="2">
    <citation type="submission" date="2025-08" db="UniProtKB">
        <authorList>
            <consortium name="RefSeq"/>
        </authorList>
    </citation>
    <scope>IDENTIFICATION</scope>
    <source>
        <tissue evidence="4">Leaf</tissue>
    </source>
</reference>
<dbReference type="PANTHER" id="PTHR13318:SF173">
    <property type="entry name" value="OS06G0605900 PROTEIN"/>
    <property type="match status" value="1"/>
</dbReference>
<keyword evidence="3" id="KW-1185">Reference proteome</keyword>
<dbReference type="InterPro" id="IPR006553">
    <property type="entry name" value="Leu-rich_rpt_Cys-con_subtyp"/>
</dbReference>
<dbReference type="GO" id="GO:0031146">
    <property type="term" value="P:SCF-dependent proteasomal ubiquitin-dependent protein catabolic process"/>
    <property type="evidence" value="ECO:0007669"/>
    <property type="project" value="TreeGrafter"/>
</dbReference>
<evidence type="ECO:0000313" key="4">
    <source>
        <dbReference type="RefSeq" id="XP_020100215.1"/>
    </source>
</evidence>
<feature type="region of interest" description="Disordered" evidence="1">
    <location>
        <begin position="30"/>
        <end position="64"/>
    </location>
</feature>
<evidence type="ECO:0000256" key="1">
    <source>
        <dbReference type="SAM" id="MobiDB-lite"/>
    </source>
</evidence>
<name>A0A6P5G4N0_ANACO</name>
<dbReference type="GeneID" id="109718396"/>
<protein>
    <submittedName>
        <fullName evidence="4">EIN3-binding F-box protein 1-like</fullName>
    </submittedName>
</protein>
<dbReference type="SUPFAM" id="SSF52047">
    <property type="entry name" value="RNI-like"/>
    <property type="match status" value="2"/>
</dbReference>
<dbReference type="PANTHER" id="PTHR13318">
    <property type="entry name" value="PARTNER OF PAIRED, ISOFORM B-RELATED"/>
    <property type="match status" value="1"/>
</dbReference>
<dbReference type="InterPro" id="IPR032675">
    <property type="entry name" value="LRR_dom_sf"/>
</dbReference>
<dbReference type="SMART" id="SM00256">
    <property type="entry name" value="FBOX"/>
    <property type="match status" value="1"/>
</dbReference>
<dbReference type="Gene3D" id="1.20.1280.50">
    <property type="match status" value="1"/>
</dbReference>
<dbReference type="Pfam" id="PF00646">
    <property type="entry name" value="F-box"/>
    <property type="match status" value="1"/>
</dbReference>
<dbReference type="Pfam" id="PF25372">
    <property type="entry name" value="DUF7885"/>
    <property type="match status" value="2"/>
</dbReference>
<dbReference type="InterPro" id="IPR057207">
    <property type="entry name" value="FBXL15_LRR"/>
</dbReference>
<dbReference type="Gramene" id="Aco000467.1.mrna1">
    <property type="protein sequence ID" value="Aco000467.1.mrna1"/>
    <property type="gene ID" value="Aco000467.1.path1"/>
</dbReference>
<gene>
    <name evidence="4" type="primary">LOC109718396</name>
</gene>
<feature type="domain" description="F-box" evidence="2">
    <location>
        <begin position="70"/>
        <end position="111"/>
    </location>
</feature>
<dbReference type="FunFam" id="3.80.10.10:FF:000451">
    <property type="entry name" value="EIN3-binding F-box protein 1"/>
    <property type="match status" value="1"/>
</dbReference>
<dbReference type="FunFam" id="3.80.10.10:FF:000473">
    <property type="entry name" value="EIN3-binding F-box protein 1"/>
    <property type="match status" value="1"/>
</dbReference>
<dbReference type="Gene3D" id="3.80.10.10">
    <property type="entry name" value="Ribonuclease Inhibitor"/>
    <property type="match status" value="3"/>
</dbReference>
<dbReference type="GO" id="GO:0019005">
    <property type="term" value="C:SCF ubiquitin ligase complex"/>
    <property type="evidence" value="ECO:0007669"/>
    <property type="project" value="TreeGrafter"/>
</dbReference>
<dbReference type="RefSeq" id="XP_020100215.1">
    <property type="nucleotide sequence ID" value="XM_020244626.1"/>
</dbReference>
<evidence type="ECO:0000313" key="3">
    <source>
        <dbReference type="Proteomes" id="UP000515123"/>
    </source>
</evidence>
<dbReference type="AlphaFoldDB" id="A0A6P5G4N0"/>
<reference evidence="3" key="1">
    <citation type="journal article" date="2015" name="Nat. Genet.">
        <title>The pineapple genome and the evolution of CAM photosynthesis.</title>
        <authorList>
            <person name="Ming R."/>
            <person name="VanBuren R."/>
            <person name="Wai C.M."/>
            <person name="Tang H."/>
            <person name="Schatz M.C."/>
            <person name="Bowers J.E."/>
            <person name="Lyons E."/>
            <person name="Wang M.L."/>
            <person name="Chen J."/>
            <person name="Biggers E."/>
            <person name="Zhang J."/>
            <person name="Huang L."/>
            <person name="Zhang L."/>
            <person name="Miao W."/>
            <person name="Zhang J."/>
            <person name="Ye Z."/>
            <person name="Miao C."/>
            <person name="Lin Z."/>
            <person name="Wang H."/>
            <person name="Zhou H."/>
            <person name="Yim W.C."/>
            <person name="Priest H.D."/>
            <person name="Zheng C."/>
            <person name="Woodhouse M."/>
            <person name="Edger P.P."/>
            <person name="Guyot R."/>
            <person name="Guo H.B."/>
            <person name="Guo H."/>
            <person name="Zheng G."/>
            <person name="Singh R."/>
            <person name="Sharma A."/>
            <person name="Min X."/>
            <person name="Zheng Y."/>
            <person name="Lee H."/>
            <person name="Gurtowski J."/>
            <person name="Sedlazeck F.J."/>
            <person name="Harkess A."/>
            <person name="McKain M.R."/>
            <person name="Liao Z."/>
            <person name="Fang J."/>
            <person name="Liu J."/>
            <person name="Zhang X."/>
            <person name="Zhang Q."/>
            <person name="Hu W."/>
            <person name="Qin Y."/>
            <person name="Wang K."/>
            <person name="Chen L.Y."/>
            <person name="Shirley N."/>
            <person name="Lin Y.R."/>
            <person name="Liu L.Y."/>
            <person name="Hernandez A.G."/>
            <person name="Wright C.L."/>
            <person name="Bulone V."/>
            <person name="Tuskan G.A."/>
            <person name="Heath K."/>
            <person name="Zee F."/>
            <person name="Moore P.H."/>
            <person name="Sunkar R."/>
            <person name="Leebens-Mack J.H."/>
            <person name="Mockler T."/>
            <person name="Bennetzen J.L."/>
            <person name="Freeling M."/>
            <person name="Sankoff D."/>
            <person name="Paterson A.H."/>
            <person name="Zhu X."/>
            <person name="Yang X."/>
            <person name="Smith J.A."/>
            <person name="Cushman J.C."/>
            <person name="Paull R.E."/>
            <person name="Yu Q."/>
        </authorList>
    </citation>
    <scope>NUCLEOTIDE SEQUENCE [LARGE SCALE GENOMIC DNA]</scope>
    <source>
        <strain evidence="3">cv. F153</strain>
    </source>
</reference>
<accession>A0A6P5G4N0</accession>
<dbReference type="OrthoDB" id="550575at2759"/>
<dbReference type="Proteomes" id="UP000515123">
    <property type="component" value="Linkage group 12"/>
</dbReference>
<proteinExistence type="predicted"/>